<dbReference type="Proteomes" id="UP000473089">
    <property type="component" value="Unassembled WGS sequence"/>
</dbReference>
<evidence type="ECO:0000256" key="2">
    <source>
        <dbReference type="ARBA" id="ARBA00022490"/>
    </source>
</evidence>
<gene>
    <name evidence="7 11" type="primary">nusA</name>
    <name evidence="11" type="ORF">EXM42_02530</name>
</gene>
<proteinExistence type="inferred from homology"/>
<dbReference type="InterPro" id="IPR004087">
    <property type="entry name" value="KH_dom"/>
</dbReference>
<feature type="compositionally biased region" description="Acidic residues" evidence="8">
    <location>
        <begin position="399"/>
        <end position="421"/>
    </location>
</feature>
<dbReference type="HAMAP" id="MF_00945_B">
    <property type="entry name" value="NusA_B"/>
    <property type="match status" value="1"/>
</dbReference>
<dbReference type="SUPFAM" id="SSF69705">
    <property type="entry name" value="Transcription factor NusA, N-terminal domain"/>
    <property type="match status" value="1"/>
</dbReference>
<dbReference type="GO" id="GO:0003723">
    <property type="term" value="F:RNA binding"/>
    <property type="evidence" value="ECO:0007669"/>
    <property type="project" value="UniProtKB-UniRule"/>
</dbReference>
<dbReference type="Gene3D" id="3.30.1480.10">
    <property type="entry name" value="NusA, N-terminal domain"/>
    <property type="match status" value="1"/>
</dbReference>
<keyword evidence="3 7" id="KW-0889">Transcription antitermination</keyword>
<dbReference type="SUPFAM" id="SSF50249">
    <property type="entry name" value="Nucleic acid-binding proteins"/>
    <property type="match status" value="1"/>
</dbReference>
<dbReference type="InterPro" id="IPR010213">
    <property type="entry name" value="TF_NusA"/>
</dbReference>
<dbReference type="CDD" id="cd04455">
    <property type="entry name" value="S1_NusA"/>
    <property type="match status" value="1"/>
</dbReference>
<dbReference type="Pfam" id="PF08529">
    <property type="entry name" value="NusA_N"/>
    <property type="match status" value="1"/>
</dbReference>
<sequence length="435" mass="49258">MNQEFVEALREIVKEKGISADLLFTTIEDALVTAYKKNYAKQGVSTNNVKVIMNRENGEIKVYAQKKVVDFVEEEIEEISLEDAKEIDPNYELDDIINIEVTPKKFGRIAAQAAKQVVIQRIKEEERRIVYNEYIEKEEDILTGTVLRKDKGNILINVGKSEAVLGPNEQIPGEQFKFNEKIKLYVVEVKNTTKGPQVLISRTHPGLVKRLFELEVPEIYNGIVEIKSIAREAGSRTKIAVYSNDETVDPMGACVGPKGVRVQNIVNELKNEKIDIIKWSKFPDELISNSLSPAKVIDVTIVDEENKAAKVVVDDSQLSLAIGKEGQNVRLAAKLTGWKIDIKSKSQAEKEGTLNLSKIKDDEILENKEEDKEEKIDLNEEIDTIIEDTKEEDISLSEKEEETAQEEVNSSEEENNEEENIDTEKAIEDIFKDEF</sequence>
<evidence type="ECO:0000256" key="8">
    <source>
        <dbReference type="SAM" id="MobiDB-lite"/>
    </source>
</evidence>
<evidence type="ECO:0000313" key="12">
    <source>
        <dbReference type="Proteomes" id="UP000473089"/>
    </source>
</evidence>
<dbReference type="FunFam" id="3.30.300.20:FF:000005">
    <property type="entry name" value="Transcription termination/antitermination protein NusA"/>
    <property type="match status" value="1"/>
</dbReference>
<dbReference type="SMART" id="SM00316">
    <property type="entry name" value="S1"/>
    <property type="match status" value="1"/>
</dbReference>
<keyword evidence="4 7" id="KW-0694">RNA-binding</keyword>
<dbReference type="GO" id="GO:0031564">
    <property type="term" value="P:transcription antitermination"/>
    <property type="evidence" value="ECO:0007669"/>
    <property type="project" value="UniProtKB-UniRule"/>
</dbReference>
<evidence type="ECO:0000259" key="9">
    <source>
        <dbReference type="SMART" id="SM00316"/>
    </source>
</evidence>
<dbReference type="SUPFAM" id="SSF54814">
    <property type="entry name" value="Prokaryotic type KH domain (KH-domain type II)"/>
    <property type="match status" value="2"/>
</dbReference>
<protein>
    <recommendedName>
        <fullName evidence="7">Transcription termination/antitermination protein NusA</fullName>
    </recommendedName>
</protein>
<dbReference type="FunFam" id="3.30.1480.10:FF:000002">
    <property type="entry name" value="Transcription termination/antitermination protein NusA"/>
    <property type="match status" value="1"/>
</dbReference>
<evidence type="ECO:0000256" key="4">
    <source>
        <dbReference type="ARBA" id="ARBA00022884"/>
    </source>
</evidence>
<dbReference type="PANTHER" id="PTHR22648">
    <property type="entry name" value="TRANSCRIPTION TERMINATION FACTOR NUSA"/>
    <property type="match status" value="1"/>
</dbReference>
<keyword evidence="1 7" id="KW-0806">Transcription termination</keyword>
<organism evidence="11 12">
    <name type="scientific">Clostridium botulinum</name>
    <dbReference type="NCBI Taxonomy" id="1491"/>
    <lineage>
        <taxon>Bacteria</taxon>
        <taxon>Bacillati</taxon>
        <taxon>Bacillota</taxon>
        <taxon>Clostridia</taxon>
        <taxon>Eubacteriales</taxon>
        <taxon>Clostridiaceae</taxon>
        <taxon>Clostridium</taxon>
    </lineage>
</organism>
<comment type="similarity">
    <text evidence="7">Belongs to the NusA family.</text>
</comment>
<dbReference type="InterPro" id="IPR058582">
    <property type="entry name" value="KH_NusA_2nd"/>
</dbReference>
<evidence type="ECO:0000256" key="3">
    <source>
        <dbReference type="ARBA" id="ARBA00022814"/>
    </source>
</evidence>
<name>A0A6M0SX99_CLOBO</name>
<dbReference type="Pfam" id="PF26594">
    <property type="entry name" value="KH_NusA_2nd"/>
    <property type="match status" value="1"/>
</dbReference>
<reference evidence="11 12" key="1">
    <citation type="submission" date="2019-02" db="EMBL/GenBank/DDBJ databases">
        <title>Genome sequencing of Clostridium botulinum clinical isolates.</title>
        <authorList>
            <person name="Brunt J."/>
            <person name="Van Vliet A.H.M."/>
            <person name="Stringer S.C."/>
            <person name="Grant K.A."/>
            <person name="Carter A.C."/>
            <person name="Peck M.W."/>
        </authorList>
    </citation>
    <scope>NUCLEOTIDE SEQUENCE [LARGE SCALE GENOMIC DNA]</scope>
    <source>
        <strain evidence="11 12">R1125/03</strain>
    </source>
</reference>
<dbReference type="PANTHER" id="PTHR22648:SF0">
    <property type="entry name" value="TRANSCRIPTION TERMINATION_ANTITERMINATION PROTEIN NUSA"/>
    <property type="match status" value="1"/>
</dbReference>
<dbReference type="GO" id="GO:0003700">
    <property type="term" value="F:DNA-binding transcription factor activity"/>
    <property type="evidence" value="ECO:0007669"/>
    <property type="project" value="InterPro"/>
</dbReference>
<dbReference type="Gene3D" id="3.30.300.20">
    <property type="match status" value="2"/>
</dbReference>
<comment type="function">
    <text evidence="7">Participates in both transcription termination and antitermination.</text>
</comment>
<comment type="caution">
    <text evidence="11">The sequence shown here is derived from an EMBL/GenBank/DDBJ whole genome shotgun (WGS) entry which is preliminary data.</text>
</comment>
<dbReference type="GO" id="GO:0005829">
    <property type="term" value="C:cytosol"/>
    <property type="evidence" value="ECO:0007669"/>
    <property type="project" value="TreeGrafter"/>
</dbReference>
<dbReference type="InterPro" id="IPR012340">
    <property type="entry name" value="NA-bd_OB-fold"/>
</dbReference>
<dbReference type="InterPro" id="IPR015946">
    <property type="entry name" value="KH_dom-like_a/b"/>
</dbReference>
<evidence type="ECO:0000256" key="1">
    <source>
        <dbReference type="ARBA" id="ARBA00022472"/>
    </source>
</evidence>
<keyword evidence="2 7" id="KW-0963">Cytoplasm</keyword>
<dbReference type="Gene3D" id="2.40.50.140">
    <property type="entry name" value="Nucleic acid-binding proteins"/>
    <property type="match status" value="1"/>
</dbReference>
<feature type="compositionally biased region" description="Basic and acidic residues" evidence="8">
    <location>
        <begin position="368"/>
        <end position="378"/>
    </location>
</feature>
<keyword evidence="5 7" id="KW-0805">Transcription regulation</keyword>
<dbReference type="CDD" id="cd22529">
    <property type="entry name" value="KH-II_NusA_rpt2"/>
    <property type="match status" value="1"/>
</dbReference>
<dbReference type="EMBL" id="SGJP01000004">
    <property type="protein sequence ID" value="NFA59310.1"/>
    <property type="molecule type" value="Genomic_DNA"/>
</dbReference>
<dbReference type="InterPro" id="IPR009019">
    <property type="entry name" value="KH_sf_prok-type"/>
</dbReference>
<feature type="domain" description="K Homology" evidence="10">
    <location>
        <begin position="307"/>
        <end position="377"/>
    </location>
</feature>
<dbReference type="PROSITE" id="PS50084">
    <property type="entry name" value="KH_TYPE_1"/>
    <property type="match status" value="1"/>
</dbReference>
<dbReference type="InterPro" id="IPR013735">
    <property type="entry name" value="TF_NusA_N"/>
</dbReference>
<dbReference type="InterPro" id="IPR025249">
    <property type="entry name" value="TF_NusA_KH_1st"/>
</dbReference>
<accession>A0A6M0SX99</accession>
<dbReference type="NCBIfam" id="TIGR01953">
    <property type="entry name" value="NusA"/>
    <property type="match status" value="1"/>
</dbReference>
<evidence type="ECO:0000256" key="5">
    <source>
        <dbReference type="ARBA" id="ARBA00023015"/>
    </source>
</evidence>
<dbReference type="GO" id="GO:0006353">
    <property type="term" value="P:DNA-templated transcription termination"/>
    <property type="evidence" value="ECO:0007669"/>
    <property type="project" value="UniProtKB-UniRule"/>
</dbReference>
<dbReference type="InterPro" id="IPR003029">
    <property type="entry name" value="S1_domain"/>
</dbReference>
<dbReference type="FunFam" id="3.30.300.20:FF:000002">
    <property type="entry name" value="Transcription termination/antitermination protein NusA"/>
    <property type="match status" value="1"/>
</dbReference>
<feature type="domain" description="K Homology" evidence="10">
    <location>
        <begin position="233"/>
        <end position="306"/>
    </location>
</feature>
<comment type="subcellular location">
    <subcellularLocation>
        <location evidence="7">Cytoplasm</location>
    </subcellularLocation>
</comment>
<evidence type="ECO:0000256" key="7">
    <source>
        <dbReference type="HAMAP-Rule" id="MF_00945"/>
    </source>
</evidence>
<evidence type="ECO:0000313" key="11">
    <source>
        <dbReference type="EMBL" id="NFA59310.1"/>
    </source>
</evidence>
<evidence type="ECO:0000256" key="6">
    <source>
        <dbReference type="ARBA" id="ARBA00023163"/>
    </source>
</evidence>
<feature type="domain" description="S1 motif" evidence="9">
    <location>
        <begin position="137"/>
        <end position="203"/>
    </location>
</feature>
<evidence type="ECO:0000259" key="10">
    <source>
        <dbReference type="SMART" id="SM00322"/>
    </source>
</evidence>
<dbReference type="AlphaFoldDB" id="A0A6M0SX99"/>
<feature type="compositionally biased region" description="Basic and acidic residues" evidence="8">
    <location>
        <begin position="422"/>
        <end position="435"/>
    </location>
</feature>
<comment type="subunit">
    <text evidence="7">Monomer. Binds directly to the core enzyme of the DNA-dependent RNA polymerase and to nascent RNA.</text>
</comment>
<feature type="compositionally biased region" description="Acidic residues" evidence="8">
    <location>
        <begin position="379"/>
        <end position="391"/>
    </location>
</feature>
<dbReference type="SMART" id="SM00322">
    <property type="entry name" value="KH"/>
    <property type="match status" value="2"/>
</dbReference>
<dbReference type="InterPro" id="IPR030842">
    <property type="entry name" value="TF_NusA_bacterial"/>
</dbReference>
<dbReference type="InterPro" id="IPR036555">
    <property type="entry name" value="NusA_N_sf"/>
</dbReference>
<feature type="region of interest" description="Disordered" evidence="8">
    <location>
        <begin position="368"/>
        <end position="435"/>
    </location>
</feature>
<keyword evidence="6 7" id="KW-0804">Transcription</keyword>
<dbReference type="Pfam" id="PF13184">
    <property type="entry name" value="KH_NusA_1st"/>
    <property type="match status" value="1"/>
</dbReference>
<dbReference type="CDD" id="cd02134">
    <property type="entry name" value="KH-II_NusA_rpt1"/>
    <property type="match status" value="1"/>
</dbReference>